<dbReference type="InterPro" id="IPR050852">
    <property type="entry name" value="Queuine_tRNA-ribosyltrfase"/>
</dbReference>
<organism evidence="2 3">
    <name type="scientific">Laetiporus sulphureus 93-53</name>
    <dbReference type="NCBI Taxonomy" id="1314785"/>
    <lineage>
        <taxon>Eukaryota</taxon>
        <taxon>Fungi</taxon>
        <taxon>Dikarya</taxon>
        <taxon>Basidiomycota</taxon>
        <taxon>Agaricomycotina</taxon>
        <taxon>Agaricomycetes</taxon>
        <taxon>Polyporales</taxon>
        <taxon>Laetiporus</taxon>
    </lineage>
</organism>
<dbReference type="OrthoDB" id="27601at2759"/>
<dbReference type="InterPro" id="IPR002616">
    <property type="entry name" value="tRNA_ribo_trans-like"/>
</dbReference>
<proteinExistence type="predicted"/>
<dbReference type="Proteomes" id="UP000076871">
    <property type="component" value="Unassembled WGS sequence"/>
</dbReference>
<name>A0A165HAB1_9APHY</name>
<dbReference type="InterPro" id="IPR036511">
    <property type="entry name" value="TGT-like_sf"/>
</dbReference>
<accession>A0A165HAB1</accession>
<evidence type="ECO:0000259" key="1">
    <source>
        <dbReference type="Pfam" id="PF01702"/>
    </source>
</evidence>
<dbReference type="PANTHER" id="PTHR46064">
    <property type="entry name" value="QUEUINE TRNA-RIBOSYLTRANSFERASE ACCESSORY SUBUNIT 2"/>
    <property type="match status" value="1"/>
</dbReference>
<dbReference type="GeneID" id="63822495"/>
<gene>
    <name evidence="2" type="ORF">LAESUDRAFT_671471</name>
</gene>
<dbReference type="EMBL" id="KV427607">
    <property type="protein sequence ID" value="KZT11460.1"/>
    <property type="molecule type" value="Genomic_DNA"/>
</dbReference>
<dbReference type="InParanoid" id="A0A165HAB1"/>
<dbReference type="GO" id="GO:0006400">
    <property type="term" value="P:tRNA modification"/>
    <property type="evidence" value="ECO:0007669"/>
    <property type="project" value="InterPro"/>
</dbReference>
<sequence>MLQPGSHPLHKFLGYASSEHIVSMSARDPFDGRGMPPNGKDHISTYCIRGVRKLSSSAWQEYTDICNPDAVVPLSDTPFTTPPQSQKRLTKSIERSVTWLADLLKYRAKSQPYQMFNAAPLYHAASNVLLHMAGGVSLQARKAFAENLVESLDERDIEQLRPFHRLDDGVAGYVFDLAPLRTALSPGLSSIVRGVSDNLGPQPDLSETPSELSKLLQASLRPLPPNKPRFINSAKSPHEMLRLMRDVGIDLFDAHWVQRAADIGIALDFQFPIPQYPSESASAGGNIQCAAPKVRGGGKFDLGHNLYHTCYSHDHSRLASSFLDGLSLQGKSDSVAVPEGSHSICPCGACSPIRPSAIVRHSIVDDLSFSDAPESPHTSQFLPPYARSYIHHLLHTHEMSAHSLLVMHNLSILDAFLTGVREVLARSDDDKAFIREMEKFCDMYDESMVVFDEGRSHWVEVELARGKGRLAREKVKQAERPSVGTSIET</sequence>
<feature type="domain" description="tRNA-guanine(15) transglycosylase-like" evidence="1">
    <location>
        <begin position="385"/>
        <end position="426"/>
    </location>
</feature>
<evidence type="ECO:0000313" key="3">
    <source>
        <dbReference type="Proteomes" id="UP000076871"/>
    </source>
</evidence>
<keyword evidence="3" id="KW-1185">Reference proteome</keyword>
<dbReference type="Gene3D" id="3.20.20.105">
    <property type="entry name" value="Queuine tRNA-ribosyltransferase-like"/>
    <property type="match status" value="1"/>
</dbReference>
<dbReference type="STRING" id="1314785.A0A165HAB1"/>
<dbReference type="PANTHER" id="PTHR46064:SF1">
    <property type="entry name" value="QUEUINE TRNA-RIBOSYLTRANSFERASE ACCESSORY SUBUNIT 2"/>
    <property type="match status" value="1"/>
</dbReference>
<protein>
    <recommendedName>
        <fullName evidence="1">tRNA-guanine(15) transglycosylase-like domain-containing protein</fullName>
    </recommendedName>
</protein>
<dbReference type="RefSeq" id="XP_040769200.1">
    <property type="nucleotide sequence ID" value="XM_040905465.1"/>
</dbReference>
<evidence type="ECO:0000313" key="2">
    <source>
        <dbReference type="EMBL" id="KZT11460.1"/>
    </source>
</evidence>
<dbReference type="SUPFAM" id="SSF51713">
    <property type="entry name" value="tRNA-guanine transglycosylase"/>
    <property type="match status" value="1"/>
</dbReference>
<reference evidence="2 3" key="1">
    <citation type="journal article" date="2016" name="Mol. Biol. Evol.">
        <title>Comparative Genomics of Early-Diverging Mushroom-Forming Fungi Provides Insights into the Origins of Lignocellulose Decay Capabilities.</title>
        <authorList>
            <person name="Nagy L.G."/>
            <person name="Riley R."/>
            <person name="Tritt A."/>
            <person name="Adam C."/>
            <person name="Daum C."/>
            <person name="Floudas D."/>
            <person name="Sun H."/>
            <person name="Yadav J.S."/>
            <person name="Pangilinan J."/>
            <person name="Larsson K.H."/>
            <person name="Matsuura K."/>
            <person name="Barry K."/>
            <person name="Labutti K."/>
            <person name="Kuo R."/>
            <person name="Ohm R.A."/>
            <person name="Bhattacharya S.S."/>
            <person name="Shirouzu T."/>
            <person name="Yoshinaga Y."/>
            <person name="Martin F.M."/>
            <person name="Grigoriev I.V."/>
            <person name="Hibbett D.S."/>
        </authorList>
    </citation>
    <scope>NUCLEOTIDE SEQUENCE [LARGE SCALE GENOMIC DNA]</scope>
    <source>
        <strain evidence="2 3">93-53</strain>
    </source>
</reference>
<dbReference type="Pfam" id="PF01702">
    <property type="entry name" value="TGT"/>
    <property type="match status" value="1"/>
</dbReference>
<dbReference type="AlphaFoldDB" id="A0A165HAB1"/>